<sequence length="214" mass="23956">MSWLKNAVSKVGEKAEAIKQSERFQKLQEKTSVVVASAAESVKRAREKIGRPANAIEFEAQLENRAKTTRTVPAIQEMHKTWAQSIVASNNKEGPRVSEGDHDLGFKEMFLQSRALENSLEVIISEPSLREHYMKLPTADDSPVAALHELLSKSLAFPAAQWQGLIQVAMSGILSGDQVTWILSIVTAMKNDWWNWHIFGVAVRKSSRDQSQFL</sequence>
<name>A0A9P1GSF3_9DINO</name>
<evidence type="ECO:0000313" key="3">
    <source>
        <dbReference type="Proteomes" id="UP001152797"/>
    </source>
</evidence>
<accession>A0A9P1GSF3</accession>
<comment type="caution">
    <text evidence="1">The sequence shown here is derived from an EMBL/GenBank/DDBJ whole genome shotgun (WGS) entry which is preliminary data.</text>
</comment>
<evidence type="ECO:0000313" key="2">
    <source>
        <dbReference type="EMBL" id="CAL4807531.1"/>
    </source>
</evidence>
<keyword evidence="2" id="KW-0808">Transferase</keyword>
<keyword evidence="3" id="KW-1185">Reference proteome</keyword>
<proteinExistence type="predicted"/>
<dbReference type="EMBL" id="CAMXCT020006798">
    <property type="protein sequence ID" value="CAL1173594.1"/>
    <property type="molecule type" value="Genomic_DNA"/>
</dbReference>
<dbReference type="EMBL" id="CAMXCT010006798">
    <property type="protein sequence ID" value="CAI4020219.1"/>
    <property type="molecule type" value="Genomic_DNA"/>
</dbReference>
<organism evidence="1">
    <name type="scientific">Cladocopium goreaui</name>
    <dbReference type="NCBI Taxonomy" id="2562237"/>
    <lineage>
        <taxon>Eukaryota</taxon>
        <taxon>Sar</taxon>
        <taxon>Alveolata</taxon>
        <taxon>Dinophyceae</taxon>
        <taxon>Suessiales</taxon>
        <taxon>Symbiodiniaceae</taxon>
        <taxon>Cladocopium</taxon>
    </lineage>
</organism>
<dbReference type="OrthoDB" id="447915at2759"/>
<evidence type="ECO:0000313" key="1">
    <source>
        <dbReference type="EMBL" id="CAI4020219.1"/>
    </source>
</evidence>
<protein>
    <submittedName>
        <fullName evidence="2">Non-specific serine/threonine protein kinase</fullName>
    </submittedName>
</protein>
<dbReference type="GO" id="GO:0004674">
    <property type="term" value="F:protein serine/threonine kinase activity"/>
    <property type="evidence" value="ECO:0007669"/>
    <property type="project" value="UniProtKB-KW"/>
</dbReference>
<dbReference type="EMBL" id="CAMXCT030006798">
    <property type="protein sequence ID" value="CAL4807531.1"/>
    <property type="molecule type" value="Genomic_DNA"/>
</dbReference>
<keyword evidence="2" id="KW-0418">Kinase</keyword>
<gene>
    <name evidence="1" type="ORF">C1SCF055_LOCUS44657</name>
</gene>
<keyword evidence="2" id="KW-0723">Serine/threonine-protein kinase</keyword>
<reference evidence="2 3" key="2">
    <citation type="submission" date="2024-05" db="EMBL/GenBank/DDBJ databases">
        <authorList>
            <person name="Chen Y."/>
            <person name="Shah S."/>
            <person name="Dougan E. K."/>
            <person name="Thang M."/>
            <person name="Chan C."/>
        </authorList>
    </citation>
    <scope>NUCLEOTIDE SEQUENCE [LARGE SCALE GENOMIC DNA]</scope>
</reference>
<dbReference type="Proteomes" id="UP001152797">
    <property type="component" value="Unassembled WGS sequence"/>
</dbReference>
<dbReference type="AlphaFoldDB" id="A0A9P1GSF3"/>
<reference evidence="1" key="1">
    <citation type="submission" date="2022-10" db="EMBL/GenBank/DDBJ databases">
        <authorList>
            <person name="Chen Y."/>
            <person name="Dougan E. K."/>
            <person name="Chan C."/>
            <person name="Rhodes N."/>
            <person name="Thang M."/>
        </authorList>
    </citation>
    <scope>NUCLEOTIDE SEQUENCE</scope>
</reference>